<gene>
    <name evidence="4" type="ORF">DES35_104127</name>
</gene>
<organism evidence="4 5">
    <name type="scientific">Schleiferia thermophila</name>
    <dbReference type="NCBI Taxonomy" id="884107"/>
    <lineage>
        <taxon>Bacteria</taxon>
        <taxon>Pseudomonadati</taxon>
        <taxon>Bacteroidota</taxon>
        <taxon>Flavobacteriia</taxon>
        <taxon>Flavobacteriales</taxon>
        <taxon>Schleiferiaceae</taxon>
        <taxon>Schleiferia</taxon>
    </lineage>
</organism>
<dbReference type="SUPFAM" id="SSF53756">
    <property type="entry name" value="UDP-Glycosyltransferase/glycogen phosphorylase"/>
    <property type="match status" value="1"/>
</dbReference>
<dbReference type="Proteomes" id="UP000253517">
    <property type="component" value="Unassembled WGS sequence"/>
</dbReference>
<evidence type="ECO:0000256" key="1">
    <source>
        <dbReference type="ARBA" id="ARBA00022679"/>
    </source>
</evidence>
<dbReference type="EMBL" id="QPJS01000004">
    <property type="protein sequence ID" value="RCX02367.1"/>
    <property type="molecule type" value="Genomic_DNA"/>
</dbReference>
<dbReference type="RefSeq" id="WP_037359008.1">
    <property type="nucleotide sequence ID" value="NZ_BHZF01000005.1"/>
</dbReference>
<evidence type="ECO:0000313" key="4">
    <source>
        <dbReference type="EMBL" id="RCX02367.1"/>
    </source>
</evidence>
<comment type="caution">
    <text evidence="4">The sequence shown here is derived from an EMBL/GenBank/DDBJ whole genome shotgun (WGS) entry which is preliminary data.</text>
</comment>
<proteinExistence type="predicted"/>
<dbReference type="Gene3D" id="3.40.50.2000">
    <property type="entry name" value="Glycogen Phosphorylase B"/>
    <property type="match status" value="2"/>
</dbReference>
<evidence type="ECO:0000259" key="3">
    <source>
        <dbReference type="Pfam" id="PF13439"/>
    </source>
</evidence>
<dbReference type="InterPro" id="IPR001296">
    <property type="entry name" value="Glyco_trans_1"/>
</dbReference>
<sequence>MTIAFEAKRAYVNTTGLGSYARNHLAMTASLPDVQEIFALTPSIKISDTRLKTEKIQTILPKGLWQLAPLAWRRFGLGRVAQRVKADIFHGLSAELPADIRHFKGKVVVTIHDVLFRTRPNDYTAFDRWMHDYKLKRAIASAHQIVCISQETLDQLCQHYIIDRSRCTVMYQSVHPEYFSAENCQSLIKPPYKNFILCVGTIEPRKNTLSLLNAVEKTRVPLVLIGRIKKKYKHKVQPLLSRLSQKNLLFHTTASRPAEIAAWYYHSEFTVYPSVAEGFGLPPLESAAAGRACITGPSPCLTESSGLPELQTDGSPEQLADLILQLWNDKTLLSELHKRAKSHAENFRPEIIRHHWEHFYRKIL</sequence>
<dbReference type="PANTHER" id="PTHR46401:SF2">
    <property type="entry name" value="GLYCOSYLTRANSFERASE WBBK-RELATED"/>
    <property type="match status" value="1"/>
</dbReference>
<dbReference type="GO" id="GO:0009103">
    <property type="term" value="P:lipopolysaccharide biosynthetic process"/>
    <property type="evidence" value="ECO:0007669"/>
    <property type="project" value="TreeGrafter"/>
</dbReference>
<name>A0A369A2S5_9FLAO</name>
<reference evidence="4 5" key="1">
    <citation type="submission" date="2018-07" db="EMBL/GenBank/DDBJ databases">
        <title>Genomic Encyclopedia of Type Strains, Phase IV (KMG-IV): sequencing the most valuable type-strain genomes for metagenomic binning, comparative biology and taxonomic classification.</title>
        <authorList>
            <person name="Goeker M."/>
        </authorList>
    </citation>
    <scope>NUCLEOTIDE SEQUENCE [LARGE SCALE GENOMIC DNA]</scope>
    <source>
        <strain evidence="4 5">DSM 21410</strain>
    </source>
</reference>
<accession>A0A369A2S5</accession>
<dbReference type="CDD" id="cd03809">
    <property type="entry name" value="GT4_MtfB-like"/>
    <property type="match status" value="1"/>
</dbReference>
<feature type="domain" description="Glycosyl transferase family 1" evidence="2">
    <location>
        <begin position="186"/>
        <end position="342"/>
    </location>
</feature>
<protein>
    <submittedName>
        <fullName evidence="4">Glycosyltransferase involved in cell wall biosynthesis</fullName>
    </submittedName>
</protein>
<dbReference type="InterPro" id="IPR028098">
    <property type="entry name" value="Glyco_trans_4-like_N"/>
</dbReference>
<evidence type="ECO:0000259" key="2">
    <source>
        <dbReference type="Pfam" id="PF00534"/>
    </source>
</evidence>
<feature type="domain" description="Glycosyltransferase subfamily 4-like N-terminal" evidence="3">
    <location>
        <begin position="60"/>
        <end position="177"/>
    </location>
</feature>
<keyword evidence="5" id="KW-1185">Reference proteome</keyword>
<dbReference type="GO" id="GO:0016757">
    <property type="term" value="F:glycosyltransferase activity"/>
    <property type="evidence" value="ECO:0007669"/>
    <property type="project" value="InterPro"/>
</dbReference>
<dbReference type="Pfam" id="PF00534">
    <property type="entry name" value="Glycos_transf_1"/>
    <property type="match status" value="1"/>
</dbReference>
<keyword evidence="1 4" id="KW-0808">Transferase</keyword>
<dbReference type="AlphaFoldDB" id="A0A369A2S5"/>
<dbReference type="PANTHER" id="PTHR46401">
    <property type="entry name" value="GLYCOSYLTRANSFERASE WBBK-RELATED"/>
    <property type="match status" value="1"/>
</dbReference>
<evidence type="ECO:0000313" key="5">
    <source>
        <dbReference type="Proteomes" id="UP000253517"/>
    </source>
</evidence>
<dbReference type="Pfam" id="PF13439">
    <property type="entry name" value="Glyco_transf_4"/>
    <property type="match status" value="1"/>
</dbReference>